<organism evidence="5 6">
    <name type="scientific">Chelydra serpentina</name>
    <name type="common">Snapping turtle</name>
    <name type="synonym">Testudo serpentina</name>
    <dbReference type="NCBI Taxonomy" id="8475"/>
    <lineage>
        <taxon>Eukaryota</taxon>
        <taxon>Metazoa</taxon>
        <taxon>Chordata</taxon>
        <taxon>Craniata</taxon>
        <taxon>Vertebrata</taxon>
        <taxon>Euteleostomi</taxon>
        <taxon>Archelosauria</taxon>
        <taxon>Testudinata</taxon>
        <taxon>Testudines</taxon>
        <taxon>Cryptodira</taxon>
        <taxon>Durocryptodira</taxon>
        <taxon>Americhelydia</taxon>
        <taxon>Chelydroidea</taxon>
        <taxon>Chelydridae</taxon>
        <taxon>Chelydra</taxon>
    </lineage>
</organism>
<feature type="region of interest" description="Disordered" evidence="3">
    <location>
        <begin position="555"/>
        <end position="601"/>
    </location>
</feature>
<dbReference type="Gene3D" id="2.120.10.80">
    <property type="entry name" value="Kelch-type beta propeller"/>
    <property type="match status" value="1"/>
</dbReference>
<dbReference type="Pfam" id="PF01344">
    <property type="entry name" value="Kelch_1"/>
    <property type="match status" value="1"/>
</dbReference>
<dbReference type="InterPro" id="IPR000210">
    <property type="entry name" value="BTB/POZ_dom"/>
</dbReference>
<dbReference type="OrthoDB" id="45365at2759"/>
<dbReference type="PANTHER" id="PTHR46375">
    <property type="entry name" value="KELCH REPEAT AND BTB DOMAIN-CONTAINING PROTEIN 13-RELATED"/>
    <property type="match status" value="1"/>
</dbReference>
<dbReference type="InterPro" id="IPR011333">
    <property type="entry name" value="SKP1/BTB/POZ_sf"/>
</dbReference>
<dbReference type="PROSITE" id="PS50097">
    <property type="entry name" value="BTB"/>
    <property type="match status" value="1"/>
</dbReference>
<dbReference type="Pfam" id="PF00651">
    <property type="entry name" value="BTB"/>
    <property type="match status" value="1"/>
</dbReference>
<accession>A0A8T1S5V4</accession>
<evidence type="ECO:0000313" key="6">
    <source>
        <dbReference type="Proteomes" id="UP000765507"/>
    </source>
</evidence>
<name>A0A8T1S5V4_CHESE</name>
<dbReference type="AlphaFoldDB" id="A0A8T1S5V4"/>
<evidence type="ECO:0000256" key="3">
    <source>
        <dbReference type="SAM" id="MobiDB-lite"/>
    </source>
</evidence>
<comment type="caution">
    <text evidence="5">The sequence shown here is derived from an EMBL/GenBank/DDBJ whole genome shotgun (WGS) entry which is preliminary data.</text>
</comment>
<dbReference type="SUPFAM" id="SSF54695">
    <property type="entry name" value="POZ domain"/>
    <property type="match status" value="1"/>
</dbReference>
<evidence type="ECO:0000259" key="4">
    <source>
        <dbReference type="PROSITE" id="PS50097"/>
    </source>
</evidence>
<keyword evidence="1" id="KW-0880">Kelch repeat</keyword>
<evidence type="ECO:0000256" key="2">
    <source>
        <dbReference type="ARBA" id="ARBA00022737"/>
    </source>
</evidence>
<protein>
    <submittedName>
        <fullName evidence="5">Kelch-like 42</fullName>
    </submittedName>
</protein>
<dbReference type="InterPro" id="IPR015915">
    <property type="entry name" value="Kelch-typ_b-propeller"/>
</dbReference>
<dbReference type="InterPro" id="IPR006652">
    <property type="entry name" value="Kelch_1"/>
</dbReference>
<evidence type="ECO:0000256" key="1">
    <source>
        <dbReference type="ARBA" id="ARBA00022441"/>
    </source>
</evidence>
<proteinExistence type="predicted"/>
<dbReference type="Proteomes" id="UP000765507">
    <property type="component" value="Unassembled WGS sequence"/>
</dbReference>
<dbReference type="InterPro" id="IPR052392">
    <property type="entry name" value="Kelch-BTB_domain-containing"/>
</dbReference>
<keyword evidence="2" id="KW-0677">Repeat</keyword>
<keyword evidence="6" id="KW-1185">Reference proteome</keyword>
<sequence>MPRRALCATLRSQRRGGEGVWAAAWHAVTRPPRAAAGWALSCLLCSLRTLISFLLPSKGPGGLAPRAEPWESSPEQRVYRSHGAGLPLITVQTDPCAFQVELARLAEESAYFGALARSQMQEAAQGRLVLEHVPSGAFRAILDFVFRGHFGLGEEELLPAIQAASYLLVPSFLEQCWLALRPRLHPHTCLSYLRFAEAIGCPEMRAVVCQYLSAQLLELVPVTGRLAPALQEELAWLRTRGPQQLCVLRKENLRALAAPDMEPLRGLYGLPLGQGGTWRRATGLPFRADKWSFSTAQLLNYLFLIGGYRERRGARGFAFRMAAFRYNPLAGRWQPTAPLLKRRRHFSTAVVGQRIYAIGGWYLDTLLAPDGGTALYTAVERYDPWSDSWVFVSSLPLTDFTLSLSHDLPLCAVHAGSIYALGSMQRTGEKLLLRYDVGADVWQELLPTLTRADADLPGLYFLGGSEPLYVVGGNAQENVVVSFSPGARRWGPARGLPKVSLAGQGVARGSRLFMAAPELGTVLALELGSLACWPLPAPPLPLSYEALFFLHFPPPPPPPPGGEQGQAGAPGPHPGEPGVHALPRAVCGARRGEPPDDSLAR</sequence>
<gene>
    <name evidence="5" type="ORF">G0U57_018154</name>
</gene>
<evidence type="ECO:0000313" key="5">
    <source>
        <dbReference type="EMBL" id="KAG6924198.1"/>
    </source>
</evidence>
<dbReference type="SUPFAM" id="SSF117281">
    <property type="entry name" value="Kelch motif"/>
    <property type="match status" value="1"/>
</dbReference>
<dbReference type="Gene3D" id="3.30.710.10">
    <property type="entry name" value="Potassium Channel Kv1.1, Chain A"/>
    <property type="match status" value="1"/>
</dbReference>
<feature type="domain" description="BTB" evidence="4">
    <location>
        <begin position="87"/>
        <end position="154"/>
    </location>
</feature>
<feature type="compositionally biased region" description="Basic and acidic residues" evidence="3">
    <location>
        <begin position="590"/>
        <end position="601"/>
    </location>
</feature>
<reference evidence="5 6" key="1">
    <citation type="journal article" date="2020" name="G3 (Bethesda)">
        <title>Draft Genome of the Common Snapping Turtle, Chelydra serpentina, a Model for Phenotypic Plasticity in Reptiles.</title>
        <authorList>
            <person name="Das D."/>
            <person name="Singh S.K."/>
            <person name="Bierstedt J."/>
            <person name="Erickson A."/>
            <person name="Galli G.L.J."/>
            <person name="Crossley D.A. 2nd"/>
            <person name="Rhen T."/>
        </authorList>
    </citation>
    <scope>NUCLEOTIDE SEQUENCE [LARGE SCALE GENOMIC DNA]</scope>
    <source>
        <strain evidence="5">KW</strain>
    </source>
</reference>
<dbReference type="EMBL" id="JAHGAV010000650">
    <property type="protein sequence ID" value="KAG6924198.1"/>
    <property type="molecule type" value="Genomic_DNA"/>
</dbReference>
<dbReference type="PANTHER" id="PTHR46375:SF3">
    <property type="entry name" value="KELCH REPEAT AND BTB DOMAIN-CONTAINING PROTEIN 13"/>
    <property type="match status" value="1"/>
</dbReference>